<dbReference type="RefSeq" id="XP_040725249.1">
    <property type="nucleotide sequence ID" value="XM_040870547.1"/>
</dbReference>
<feature type="domain" description="Zn(2)-C6 fungal-type" evidence="14">
    <location>
        <begin position="40"/>
        <end position="69"/>
    </location>
</feature>
<feature type="compositionally biased region" description="Low complexity" evidence="12">
    <location>
        <begin position="800"/>
        <end position="820"/>
    </location>
</feature>
<evidence type="ECO:0000256" key="9">
    <source>
        <dbReference type="ARBA" id="ARBA00023242"/>
    </source>
</evidence>
<organism evidence="17 18">
    <name type="scientific">Protomyces lactucae-debilis</name>
    <dbReference type="NCBI Taxonomy" id="2754530"/>
    <lineage>
        <taxon>Eukaryota</taxon>
        <taxon>Fungi</taxon>
        <taxon>Dikarya</taxon>
        <taxon>Ascomycota</taxon>
        <taxon>Taphrinomycotina</taxon>
        <taxon>Taphrinomycetes</taxon>
        <taxon>Taphrinales</taxon>
        <taxon>Protomycetaceae</taxon>
        <taxon>Protomyces</taxon>
    </lineage>
</organism>
<dbReference type="PROSITE" id="PS51192">
    <property type="entry name" value="HELICASE_ATP_BIND_1"/>
    <property type="match status" value="1"/>
</dbReference>
<dbReference type="FunFam" id="3.40.50.300:FF:000861">
    <property type="entry name" value="Fanconi anemia, complementation group M"/>
    <property type="match status" value="1"/>
</dbReference>
<proteinExistence type="inferred from homology"/>
<evidence type="ECO:0000256" key="2">
    <source>
        <dbReference type="ARBA" id="ARBA00009889"/>
    </source>
</evidence>
<dbReference type="CDD" id="cd18801">
    <property type="entry name" value="SF2_C_FANCM_Hef"/>
    <property type="match status" value="1"/>
</dbReference>
<keyword evidence="7" id="KW-0347">Helicase</keyword>
<dbReference type="GO" id="GO:0008270">
    <property type="term" value="F:zinc ion binding"/>
    <property type="evidence" value="ECO:0007669"/>
    <property type="project" value="InterPro"/>
</dbReference>
<dbReference type="SMART" id="SM00490">
    <property type="entry name" value="HELICc"/>
    <property type="match status" value="1"/>
</dbReference>
<dbReference type="OrthoDB" id="164902at2759"/>
<feature type="compositionally biased region" description="Polar residues" evidence="12">
    <location>
        <begin position="770"/>
        <end position="781"/>
    </location>
</feature>
<dbReference type="InterPro" id="IPR014001">
    <property type="entry name" value="Helicase_ATP-bd"/>
</dbReference>
<gene>
    <name evidence="17" type="ORF">BCR37DRAFT_387579</name>
</gene>
<feature type="domain" description="Helicase C-terminal" evidence="16">
    <location>
        <begin position="1395"/>
        <end position="1556"/>
    </location>
</feature>
<feature type="region of interest" description="Disordered" evidence="12">
    <location>
        <begin position="1722"/>
        <end position="1778"/>
    </location>
</feature>
<dbReference type="Pfam" id="PF04851">
    <property type="entry name" value="ResIII"/>
    <property type="match status" value="1"/>
</dbReference>
<dbReference type="InterPro" id="IPR001650">
    <property type="entry name" value="Helicase_C-like"/>
</dbReference>
<name>A0A1Y2FH28_PROLT</name>
<feature type="region of interest" description="Disordered" evidence="12">
    <location>
        <begin position="134"/>
        <end position="159"/>
    </location>
</feature>
<feature type="compositionally biased region" description="Basic residues" evidence="12">
    <location>
        <begin position="1752"/>
        <end position="1768"/>
    </location>
</feature>
<dbReference type="InterPro" id="IPR027417">
    <property type="entry name" value="P-loop_NTPase"/>
</dbReference>
<dbReference type="Gene3D" id="4.10.240.10">
    <property type="entry name" value="Zn(2)-C6 fungal-type DNA-binding domain"/>
    <property type="match status" value="1"/>
</dbReference>
<dbReference type="PROSITE" id="PS50048">
    <property type="entry name" value="ZN2_CY6_FUNGAL_2"/>
    <property type="match status" value="1"/>
</dbReference>
<keyword evidence="6" id="KW-0378">Hydrolase</keyword>
<comment type="catalytic activity">
    <reaction evidence="10">
        <text>ATP + H2O = ADP + phosphate + H(+)</text>
        <dbReference type="Rhea" id="RHEA:13065"/>
        <dbReference type="ChEBI" id="CHEBI:15377"/>
        <dbReference type="ChEBI" id="CHEBI:15378"/>
        <dbReference type="ChEBI" id="CHEBI:30616"/>
        <dbReference type="ChEBI" id="CHEBI:43474"/>
        <dbReference type="ChEBI" id="CHEBI:456216"/>
        <dbReference type="EC" id="3.6.4.12"/>
    </reaction>
</comment>
<dbReference type="Pfam" id="PF00172">
    <property type="entry name" value="Zn_clus"/>
    <property type="match status" value="1"/>
</dbReference>
<dbReference type="InterPro" id="IPR007219">
    <property type="entry name" value="XnlR_reg_dom"/>
</dbReference>
<comment type="subcellular location">
    <subcellularLocation>
        <location evidence="1">Nucleus</location>
    </subcellularLocation>
</comment>
<evidence type="ECO:0000256" key="11">
    <source>
        <dbReference type="SAM" id="Coils"/>
    </source>
</evidence>
<dbReference type="SUPFAM" id="SSF57701">
    <property type="entry name" value="Zn2/Cys6 DNA-binding domain"/>
    <property type="match status" value="1"/>
</dbReference>
<dbReference type="GO" id="GO:0009378">
    <property type="term" value="F:four-way junction helicase activity"/>
    <property type="evidence" value="ECO:0007669"/>
    <property type="project" value="TreeGrafter"/>
</dbReference>
<feature type="compositionally biased region" description="Polar residues" evidence="12">
    <location>
        <begin position="790"/>
        <end position="799"/>
    </location>
</feature>
<evidence type="ECO:0000259" key="15">
    <source>
        <dbReference type="PROSITE" id="PS51192"/>
    </source>
</evidence>
<evidence type="ECO:0000256" key="3">
    <source>
        <dbReference type="ARBA" id="ARBA00012551"/>
    </source>
</evidence>
<dbReference type="PANTHER" id="PTHR14025">
    <property type="entry name" value="FANCONI ANEMIA GROUP M FANCM FAMILY MEMBER"/>
    <property type="match status" value="1"/>
</dbReference>
<dbReference type="GeneID" id="63787146"/>
<dbReference type="GO" id="GO:0045003">
    <property type="term" value="P:double-strand break repair via synthesis-dependent strand annealing"/>
    <property type="evidence" value="ECO:0007669"/>
    <property type="project" value="TreeGrafter"/>
</dbReference>
<evidence type="ECO:0000256" key="13">
    <source>
        <dbReference type="SAM" id="Phobius"/>
    </source>
</evidence>
<keyword evidence="11" id="KW-0175">Coiled coil</keyword>
<evidence type="ECO:0000259" key="16">
    <source>
        <dbReference type="PROSITE" id="PS51194"/>
    </source>
</evidence>
<dbReference type="GO" id="GO:0043138">
    <property type="term" value="F:3'-5' DNA helicase activity"/>
    <property type="evidence" value="ECO:0007669"/>
    <property type="project" value="InterPro"/>
</dbReference>
<feature type="compositionally biased region" description="Low complexity" evidence="12">
    <location>
        <begin position="709"/>
        <end position="733"/>
    </location>
</feature>
<comment type="similarity">
    <text evidence="2">Belongs to the DEAD box helicase family. DEAH subfamily. FANCM sub-subfamily.</text>
</comment>
<evidence type="ECO:0000256" key="1">
    <source>
        <dbReference type="ARBA" id="ARBA00004123"/>
    </source>
</evidence>
<dbReference type="GO" id="GO:0000400">
    <property type="term" value="F:four-way junction DNA binding"/>
    <property type="evidence" value="ECO:0007669"/>
    <property type="project" value="TreeGrafter"/>
</dbReference>
<accession>A0A1Y2FH28</accession>
<feature type="compositionally biased region" description="Polar residues" evidence="12">
    <location>
        <begin position="145"/>
        <end position="157"/>
    </location>
</feature>
<feature type="region of interest" description="Disordered" evidence="12">
    <location>
        <begin position="680"/>
        <end position="820"/>
    </location>
</feature>
<keyword evidence="8" id="KW-0067">ATP-binding</keyword>
<dbReference type="InterPro" id="IPR039686">
    <property type="entry name" value="FANCM/Mph1-like_ID"/>
</dbReference>
<dbReference type="STRING" id="56484.A0A1Y2FH28"/>
<dbReference type="PROSITE" id="PS51194">
    <property type="entry name" value="HELICASE_CTER"/>
    <property type="match status" value="1"/>
</dbReference>
<evidence type="ECO:0000313" key="17">
    <source>
        <dbReference type="EMBL" id="ORY82115.1"/>
    </source>
</evidence>
<dbReference type="CDD" id="cd12148">
    <property type="entry name" value="fungal_TF_MHR"/>
    <property type="match status" value="1"/>
</dbReference>
<feature type="transmembrane region" description="Helical" evidence="13">
    <location>
        <begin position="606"/>
        <end position="628"/>
    </location>
</feature>
<comment type="caution">
    <text evidence="17">The sequence shown here is derived from an EMBL/GenBank/DDBJ whole genome shotgun (WGS) entry which is preliminary data.</text>
</comment>
<evidence type="ECO:0000256" key="10">
    <source>
        <dbReference type="ARBA" id="ARBA00047995"/>
    </source>
</evidence>
<sequence length="1895" mass="212642">MHPEQQPLQPMGPPPTPPFSATNEALGSHANLKRRRVSRACDKCRLKKIKCSGEQPCMHCTVYSYACTFDQPSPRRRVHTQDQVDQLEERSARYERLLRAFARRQKLTLTSEDGNLLQKELLSLEQALNLPEWQESVSPDGDSPPYQSSKTQVSTPGKQLESMIDGVGELHMDVHGQTEYRGDSSGTRFTHSVCSRVLDERSLATGDIYGNGDSIQHHLRARSQSRQGAVKQENSDPADEADEHIELEQNDVLADSAEDVDLPPRDIAKVLIKLCFDHALAALQFFHEPSFHKEMQALYKNVEAEEDVEEEPFLPVFFATLAVGCIFSKGVSDELNIEDPKLRAFQYFQASKRRSDPLTRANYFVLQTLLCQSLFLQSTANMSVCWSHLGLALKCAQRMGIQRNLGRAFRPKERHLRKKLFWILRNLDMYLHAVLGLPRGIEEEDYDQAPAEELDDEYLMDDDLVGVQPADIPSTYNAVNQSSKLMTILGHIVRQVYPIGREQGRATISHQAIGSLEQELNTWYDGLPRHIREEAEATRLGLMHWRITTLIHYNYHHIQFLLYRPFLHYIADSGRPQHQSYAIRCKQAAFAILDLTTRVLDNEPQLFGHILTLYATFFAGLILFYCLIQEETEAVAGDREACLKQADIAIRAMVVCSSCSFAAERCLEILQQMKKQVPVHSAKKLKQREHVNGSGSSGTGSGRSRQQKSNSSDSLGNGSGPSSILSSRSSESSKTTVTPRAQNGSIEPRGRGNKNKLSLAGSMPGPDPMFNSSAAKSTTSKEPTRPPMQSRLNPSFSNYSSHPQQQMTQSQHQSNSQDQQVTMEYGDSAFAQLDYPMGQHAMQVMGTPQTFDFDGVSDTYQPYPPSSNQLGQEQWLPHNVVQMSDYAQPWLQYDAQSAPQQDIGLQGQQWNGQEWTQQDYQQDQQADYISHKAIRHETQVLIHTVMSDEDYDELFGDAAIDEHDIVVIDDEPDPVRKLVQTTLDGRRLAEGRPTTPRPRKSPTSAGSDIAAQKYANARFRDRQEPPTHHKLDESTIGTWVFPTNYAQRDYQFNMISKALFTNVLVALPTGLGKTFIAAIVMFNWYRWAPESKIVFLAPTKPLVAQQIEACYHICGIPWRDIAEMTGSVPAAKRTSAYKERRVFFMTPQTFQNDLRNGLVDGRQVSCLVIDEAHHATGSYAYTEVVAQIKAVSQSFRVLALTATPGRTVEGVQEVIDNLLISQIEIRNDESLDIRAYTHTKDIETISLDLDHDMIAVQTSFASLVKHDLDRIKSMGVGCTSDATKISAFGIRDAVNRFCIAARGNGNMNANAVRSIGAFVASMGQSMTLLNEHGMRPFYEEMKELRAGVKGSQMKARVVNSRVFKEMMADIEEALQDPNYTGHPKLDYLNGLILNHFQKAAEAGEMGTRVMVFSSLRASTEVIIASLKRHHPLVKATGFYGQSKGKGETGMSQKEQLATIKKFKEGVFNVLVATSVGEEGLDIGEIDMIICYDTSSSPARMLQRMGRTGRKRSGQVFVLCTKGKEEMAFVKAKDAHRVMQRKIESGKDIRMSAKVPRILPWNINPVCEKRLLELPEDDRPEDRELKTLTKTKKQKKVFAMPENAERGFTTAKALAKKKPAPFRLDDALIELTPSCGLLDAAGEDELERRFGASRALDFNAGAILQENGCFSDVKSLYSLDTTVRVPHSKTLTKLVHMVGQEWRPAKLKAKSEQWKRIAMQSKPLSECMDDSDEGFGNDRSSLLQTRDSNVQTKRQRKQLRMSNTTRKRKHDSDSDEPLMFVAKKTSASVISKSRAAENVEHLFSDVSDDGILTRLTIDESSPEYKKPQRKGVTSSQLDRESDDDLPEVAVMLQGNARGRPTKHATPLKRVAPKLTSSAARRRIKIVQDESDDESDI</sequence>
<feature type="compositionally biased region" description="Polar residues" evidence="12">
    <location>
        <begin position="1737"/>
        <end position="1751"/>
    </location>
</feature>
<dbReference type="GO" id="GO:0016787">
    <property type="term" value="F:hydrolase activity"/>
    <property type="evidence" value="ECO:0007669"/>
    <property type="project" value="UniProtKB-KW"/>
</dbReference>
<dbReference type="CDD" id="cd18033">
    <property type="entry name" value="DEXDc_FANCM"/>
    <property type="match status" value="1"/>
</dbReference>
<dbReference type="Proteomes" id="UP000193685">
    <property type="component" value="Unassembled WGS sequence"/>
</dbReference>
<dbReference type="InterPro" id="IPR001138">
    <property type="entry name" value="Zn2Cys6_DnaBD"/>
</dbReference>
<evidence type="ECO:0000256" key="5">
    <source>
        <dbReference type="ARBA" id="ARBA00022741"/>
    </source>
</evidence>
<feature type="compositionally biased region" description="Polar residues" evidence="12">
    <location>
        <begin position="734"/>
        <end position="745"/>
    </location>
</feature>
<feature type="coiled-coil region" evidence="11">
    <location>
        <begin position="77"/>
        <end position="104"/>
    </location>
</feature>
<evidence type="ECO:0000313" key="18">
    <source>
        <dbReference type="Proteomes" id="UP000193685"/>
    </source>
</evidence>
<keyword evidence="4" id="KW-0479">Metal-binding</keyword>
<dbReference type="InterPro" id="IPR044749">
    <property type="entry name" value="FANCM_DEXDc"/>
</dbReference>
<keyword evidence="13" id="KW-0812">Transmembrane</keyword>
<dbReference type="Pfam" id="PF04082">
    <property type="entry name" value="Fungal_trans"/>
    <property type="match status" value="1"/>
</dbReference>
<evidence type="ECO:0000259" key="14">
    <source>
        <dbReference type="PROSITE" id="PS50048"/>
    </source>
</evidence>
<dbReference type="GO" id="GO:0036297">
    <property type="term" value="P:interstrand cross-link repair"/>
    <property type="evidence" value="ECO:0007669"/>
    <property type="project" value="TreeGrafter"/>
</dbReference>
<dbReference type="SMART" id="SM00066">
    <property type="entry name" value="GAL4"/>
    <property type="match status" value="1"/>
</dbReference>
<dbReference type="PROSITE" id="PS00463">
    <property type="entry name" value="ZN2_CY6_FUNGAL_1"/>
    <property type="match status" value="1"/>
</dbReference>
<dbReference type="GO" id="GO:0000981">
    <property type="term" value="F:DNA-binding transcription factor activity, RNA polymerase II-specific"/>
    <property type="evidence" value="ECO:0007669"/>
    <property type="project" value="InterPro"/>
</dbReference>
<feature type="domain" description="Helicase ATP-binding" evidence="15">
    <location>
        <begin position="1054"/>
        <end position="1222"/>
    </location>
</feature>
<reference evidence="17 18" key="1">
    <citation type="submission" date="2016-07" db="EMBL/GenBank/DDBJ databases">
        <title>Pervasive Adenine N6-methylation of Active Genes in Fungi.</title>
        <authorList>
            <consortium name="DOE Joint Genome Institute"/>
            <person name="Mondo S.J."/>
            <person name="Dannebaum R.O."/>
            <person name="Kuo R.C."/>
            <person name="Labutti K."/>
            <person name="Haridas S."/>
            <person name="Kuo A."/>
            <person name="Salamov A."/>
            <person name="Ahrendt S.R."/>
            <person name="Lipzen A."/>
            <person name="Sullivan W."/>
            <person name="Andreopoulos W.B."/>
            <person name="Clum A."/>
            <person name="Lindquist E."/>
            <person name="Daum C."/>
            <person name="Ramamoorthy G.K."/>
            <person name="Gryganskyi A."/>
            <person name="Culley D."/>
            <person name="Magnuson J.K."/>
            <person name="James T.Y."/>
            <person name="O'Malley M.A."/>
            <person name="Stajich J.E."/>
            <person name="Spatafora J.W."/>
            <person name="Visel A."/>
            <person name="Grigoriev I.V."/>
        </authorList>
    </citation>
    <scope>NUCLEOTIDE SEQUENCE [LARGE SCALE GENOMIC DNA]</scope>
    <source>
        <strain evidence="17 18">12-1054</strain>
    </source>
</reference>
<dbReference type="Pfam" id="PF00271">
    <property type="entry name" value="Helicase_C"/>
    <property type="match status" value="1"/>
</dbReference>
<evidence type="ECO:0000256" key="12">
    <source>
        <dbReference type="SAM" id="MobiDB-lite"/>
    </source>
</evidence>
<evidence type="ECO:0000256" key="8">
    <source>
        <dbReference type="ARBA" id="ARBA00022840"/>
    </source>
</evidence>
<dbReference type="InterPro" id="IPR006935">
    <property type="entry name" value="Helicase/UvrB_N"/>
</dbReference>
<dbReference type="GO" id="GO:0005524">
    <property type="term" value="F:ATP binding"/>
    <property type="evidence" value="ECO:0007669"/>
    <property type="project" value="UniProtKB-KW"/>
</dbReference>
<keyword evidence="13" id="KW-1133">Transmembrane helix</keyword>
<keyword evidence="13" id="KW-0472">Membrane</keyword>
<feature type="region of interest" description="Disordered" evidence="12">
    <location>
        <begin position="1"/>
        <end position="29"/>
    </location>
</feature>
<dbReference type="GO" id="GO:0005634">
    <property type="term" value="C:nucleus"/>
    <property type="evidence" value="ECO:0007669"/>
    <property type="project" value="UniProtKB-SubCell"/>
</dbReference>
<dbReference type="SMART" id="SM00906">
    <property type="entry name" value="Fungal_trans"/>
    <property type="match status" value="1"/>
</dbReference>
<dbReference type="CDD" id="cd12091">
    <property type="entry name" value="FANCM_ID"/>
    <property type="match status" value="1"/>
</dbReference>
<keyword evidence="9" id="KW-0539">Nucleus</keyword>
<dbReference type="CDD" id="cd00067">
    <property type="entry name" value="GAL4"/>
    <property type="match status" value="1"/>
</dbReference>
<keyword evidence="5" id="KW-0547">Nucleotide-binding</keyword>
<evidence type="ECO:0000256" key="7">
    <source>
        <dbReference type="ARBA" id="ARBA00022806"/>
    </source>
</evidence>
<protein>
    <recommendedName>
        <fullName evidence="3">DNA helicase</fullName>
        <ecNumber evidence="3">3.6.4.12</ecNumber>
    </recommendedName>
</protein>
<dbReference type="InterPro" id="IPR036864">
    <property type="entry name" value="Zn2-C6_fun-type_DNA-bd_sf"/>
</dbReference>
<keyword evidence="18" id="KW-1185">Reference proteome</keyword>
<evidence type="ECO:0000256" key="4">
    <source>
        <dbReference type="ARBA" id="ARBA00022723"/>
    </source>
</evidence>
<dbReference type="EMBL" id="MCFI01000010">
    <property type="protein sequence ID" value="ORY82115.1"/>
    <property type="molecule type" value="Genomic_DNA"/>
</dbReference>
<dbReference type="SUPFAM" id="SSF52540">
    <property type="entry name" value="P-loop containing nucleoside triphosphate hydrolases"/>
    <property type="match status" value="1"/>
</dbReference>
<evidence type="ECO:0000256" key="6">
    <source>
        <dbReference type="ARBA" id="ARBA00022801"/>
    </source>
</evidence>
<feature type="transmembrane region" description="Helical" evidence="13">
    <location>
        <begin position="1058"/>
        <end position="1085"/>
    </location>
</feature>
<feature type="region of interest" description="Disordered" evidence="12">
    <location>
        <begin position="983"/>
        <end position="1007"/>
    </location>
</feature>
<dbReference type="Gene3D" id="3.40.50.300">
    <property type="entry name" value="P-loop containing nucleotide triphosphate hydrolases"/>
    <property type="match status" value="2"/>
</dbReference>
<feature type="region of interest" description="Disordered" evidence="12">
    <location>
        <begin position="1817"/>
        <end position="1895"/>
    </location>
</feature>
<dbReference type="SMART" id="SM00487">
    <property type="entry name" value="DEXDc"/>
    <property type="match status" value="1"/>
</dbReference>
<dbReference type="EC" id="3.6.4.12" evidence="3"/>
<dbReference type="PANTHER" id="PTHR14025:SF20">
    <property type="entry name" value="FANCONI ANEMIA GROUP M PROTEIN"/>
    <property type="match status" value="1"/>
</dbReference>
<dbReference type="GO" id="GO:0006351">
    <property type="term" value="P:DNA-templated transcription"/>
    <property type="evidence" value="ECO:0007669"/>
    <property type="project" value="InterPro"/>
</dbReference>